<sequence>MLEILQSSDILKNQILKNISKRLYNKPFSKLNEWEKKEVKIQASAPRKCQHGLNENTCNKCAYGD</sequence>
<reference evidence="1" key="1">
    <citation type="journal article" date="2014" name="Front. Microbiol.">
        <title>High frequency of phylogenetically diverse reductive dehalogenase-homologous genes in deep subseafloor sedimentary metagenomes.</title>
        <authorList>
            <person name="Kawai M."/>
            <person name="Futagami T."/>
            <person name="Toyoda A."/>
            <person name="Takaki Y."/>
            <person name="Nishi S."/>
            <person name="Hori S."/>
            <person name="Arai W."/>
            <person name="Tsubouchi T."/>
            <person name="Morono Y."/>
            <person name="Uchiyama I."/>
            <person name="Ito T."/>
            <person name="Fujiyama A."/>
            <person name="Inagaki F."/>
            <person name="Takami H."/>
        </authorList>
    </citation>
    <scope>NUCLEOTIDE SEQUENCE</scope>
    <source>
        <strain evidence="1">Expedition CK06-06</strain>
    </source>
</reference>
<comment type="caution">
    <text evidence="1">The sequence shown here is derived from an EMBL/GenBank/DDBJ whole genome shotgun (WGS) entry which is preliminary data.</text>
</comment>
<name>X1GCF2_9ZZZZ</name>
<organism evidence="1">
    <name type="scientific">marine sediment metagenome</name>
    <dbReference type="NCBI Taxonomy" id="412755"/>
    <lineage>
        <taxon>unclassified sequences</taxon>
        <taxon>metagenomes</taxon>
        <taxon>ecological metagenomes</taxon>
    </lineage>
</organism>
<accession>X1GCF2</accession>
<protein>
    <submittedName>
        <fullName evidence="1">Uncharacterized protein</fullName>
    </submittedName>
</protein>
<gene>
    <name evidence="1" type="ORF">S03H2_22718</name>
</gene>
<evidence type="ECO:0000313" key="1">
    <source>
        <dbReference type="EMBL" id="GAH39279.1"/>
    </source>
</evidence>
<proteinExistence type="predicted"/>
<dbReference type="AlphaFoldDB" id="X1GCF2"/>
<dbReference type="EMBL" id="BARU01012283">
    <property type="protein sequence ID" value="GAH39279.1"/>
    <property type="molecule type" value="Genomic_DNA"/>
</dbReference>